<keyword evidence="1" id="KW-1133">Transmembrane helix</keyword>
<organism evidence="3 4">
    <name type="scientific">Microlunatus flavus</name>
    <dbReference type="NCBI Taxonomy" id="1036181"/>
    <lineage>
        <taxon>Bacteria</taxon>
        <taxon>Bacillati</taxon>
        <taxon>Actinomycetota</taxon>
        <taxon>Actinomycetes</taxon>
        <taxon>Propionibacteriales</taxon>
        <taxon>Propionibacteriaceae</taxon>
        <taxon>Microlunatus</taxon>
    </lineage>
</organism>
<evidence type="ECO:0000256" key="1">
    <source>
        <dbReference type="SAM" id="Phobius"/>
    </source>
</evidence>
<proteinExistence type="predicted"/>
<keyword evidence="1" id="KW-0472">Membrane</keyword>
<sequence length="299" mass="32009">MSGLFLSAVVLFVAGLAVLVVCIGGNRRTGRLVGIATAALGVIMVLASSVTQVQAKSVGVQVSFGKPVHEFSPGLHWKSPWSRVVQMDGSTQIDDHLGDQRTEIRLGNQATGFVQNALRWKIKPEAAGELYAEYRGFDNIGPGLVNQELAAALNFAFSGYDPLTQAKAASGDPTAPKISNDQVADAVKARLVARIGDRIDIESVIIPKVDYDDATQQRINQLQQEIGNTRIAQQREQTAAAEAKANQTIADSVSKDPNVLVSKCLDQQREMIEKGQAIPVGGLGCWPDSGKAPVIVQQR</sequence>
<feature type="transmembrane region" description="Helical" evidence="1">
    <location>
        <begin position="32"/>
        <end position="50"/>
    </location>
</feature>
<dbReference type="OrthoDB" id="4570918at2"/>
<dbReference type="Pfam" id="PF01145">
    <property type="entry name" value="Band_7"/>
    <property type="match status" value="1"/>
</dbReference>
<evidence type="ECO:0000313" key="4">
    <source>
        <dbReference type="Proteomes" id="UP000198504"/>
    </source>
</evidence>
<dbReference type="AlphaFoldDB" id="A0A1H9MAL2"/>
<reference evidence="4" key="1">
    <citation type="submission" date="2016-10" db="EMBL/GenBank/DDBJ databases">
        <authorList>
            <person name="Varghese N."/>
            <person name="Submissions S."/>
        </authorList>
    </citation>
    <scope>NUCLEOTIDE SEQUENCE [LARGE SCALE GENOMIC DNA]</scope>
    <source>
        <strain evidence="4">CGMCC 4.6856</strain>
    </source>
</reference>
<feature type="transmembrane region" description="Helical" evidence="1">
    <location>
        <begin position="6"/>
        <end position="25"/>
    </location>
</feature>
<protein>
    <submittedName>
        <fullName evidence="3">SPFH domain / Band 7 family protein</fullName>
    </submittedName>
</protein>
<evidence type="ECO:0000259" key="2">
    <source>
        <dbReference type="Pfam" id="PF01145"/>
    </source>
</evidence>
<gene>
    <name evidence="3" type="ORF">SAMN05421756_11030</name>
</gene>
<dbReference type="STRING" id="1036181.SAMN05421756_11030"/>
<dbReference type="PANTHER" id="PTHR42911">
    <property type="entry name" value="MODULATOR OF FTSH PROTEASE HFLC"/>
    <property type="match status" value="1"/>
</dbReference>
<keyword evidence="1" id="KW-0812">Transmembrane</keyword>
<accession>A0A1H9MAL2</accession>
<name>A0A1H9MAL2_9ACTN</name>
<dbReference type="PANTHER" id="PTHR42911:SF2">
    <property type="entry name" value="PROHIBITIN FAMILY PROTEIN"/>
    <property type="match status" value="1"/>
</dbReference>
<feature type="domain" description="Band 7" evidence="2">
    <location>
        <begin position="52"/>
        <end position="242"/>
    </location>
</feature>
<dbReference type="EMBL" id="FOFA01000010">
    <property type="protein sequence ID" value="SER20728.1"/>
    <property type="molecule type" value="Genomic_DNA"/>
</dbReference>
<dbReference type="Proteomes" id="UP000198504">
    <property type="component" value="Unassembled WGS sequence"/>
</dbReference>
<dbReference type="RefSeq" id="WP_139210002.1">
    <property type="nucleotide sequence ID" value="NZ_FOFA01000010.1"/>
</dbReference>
<dbReference type="InterPro" id="IPR001107">
    <property type="entry name" value="Band_7"/>
</dbReference>
<evidence type="ECO:0000313" key="3">
    <source>
        <dbReference type="EMBL" id="SER20728.1"/>
    </source>
</evidence>
<keyword evidence="4" id="KW-1185">Reference proteome</keyword>